<feature type="region of interest" description="Disordered" evidence="1">
    <location>
        <begin position="1"/>
        <end position="27"/>
    </location>
</feature>
<feature type="transmembrane region" description="Helical" evidence="2">
    <location>
        <begin position="191"/>
        <end position="210"/>
    </location>
</feature>
<protein>
    <submittedName>
        <fullName evidence="4">Presqualene diphosphate phosphatase-like</fullName>
    </submittedName>
</protein>
<sequence length="254" mass="28335">MEPKRKTGGQNDVDDQNPKLLESEQTGPVSASFERTSFHNSTVNIVGKNLNPARPRSNSITSTLVKTLHALDLCTSKKLAVCADHGPLRPLMMLLELSGHGISWLGGCFLALYLTTSIPMKVVLFNLLLALFVDLANIALLKSVFRRPRPMYNKDDMFATVHLDKYSFPSGHATRAATVSCLLLTHLNLSLLIRICVAVWGILVGFSRVMLGRHHISDVGCGFFVGYVQFILVEKIWFTRDVILQFPTMEYLFL</sequence>
<evidence type="ECO:0000256" key="1">
    <source>
        <dbReference type="SAM" id="MobiDB-lite"/>
    </source>
</evidence>
<dbReference type="PANTHER" id="PTHR14969:SF13">
    <property type="entry name" value="AT30094P"/>
    <property type="match status" value="1"/>
</dbReference>
<dbReference type="AlphaFoldDB" id="A0A6F9DPZ7"/>
<dbReference type="EMBL" id="LR789194">
    <property type="protein sequence ID" value="CAB3265056.1"/>
    <property type="molecule type" value="mRNA"/>
</dbReference>
<evidence type="ECO:0000256" key="2">
    <source>
        <dbReference type="SAM" id="Phobius"/>
    </source>
</evidence>
<dbReference type="SUPFAM" id="SSF48317">
    <property type="entry name" value="Acid phosphatase/Vanadium-dependent haloperoxidase"/>
    <property type="match status" value="1"/>
</dbReference>
<reference evidence="4" key="1">
    <citation type="submission" date="2020-04" db="EMBL/GenBank/DDBJ databases">
        <authorList>
            <person name="Neveu A P."/>
        </authorList>
    </citation>
    <scope>NUCLEOTIDE SEQUENCE</scope>
    <source>
        <tissue evidence="4">Whole embryo</tissue>
    </source>
</reference>
<feature type="transmembrane region" description="Helical" evidence="2">
    <location>
        <begin position="122"/>
        <end position="141"/>
    </location>
</feature>
<dbReference type="CDD" id="cd03391">
    <property type="entry name" value="PAP2_containing_2_like"/>
    <property type="match status" value="1"/>
</dbReference>
<keyword evidence="2" id="KW-1133">Transmembrane helix</keyword>
<dbReference type="SMART" id="SM00014">
    <property type="entry name" value="acidPPc"/>
    <property type="match status" value="1"/>
</dbReference>
<keyword evidence="2" id="KW-0812">Transmembrane</keyword>
<dbReference type="InterPro" id="IPR000326">
    <property type="entry name" value="PAP2/HPO"/>
</dbReference>
<dbReference type="PANTHER" id="PTHR14969">
    <property type="entry name" value="SPHINGOSINE-1-PHOSPHATE PHOSPHOHYDROLASE"/>
    <property type="match status" value="1"/>
</dbReference>
<dbReference type="Gene3D" id="1.20.144.10">
    <property type="entry name" value="Phosphatidic acid phosphatase type 2/haloperoxidase"/>
    <property type="match status" value="1"/>
</dbReference>
<evidence type="ECO:0000313" key="4">
    <source>
        <dbReference type="EMBL" id="CAB3265056.1"/>
    </source>
</evidence>
<proteinExistence type="evidence at transcript level"/>
<feature type="transmembrane region" description="Helical" evidence="2">
    <location>
        <begin position="97"/>
        <end position="116"/>
    </location>
</feature>
<keyword evidence="2" id="KW-0472">Membrane</keyword>
<evidence type="ECO:0000259" key="3">
    <source>
        <dbReference type="SMART" id="SM00014"/>
    </source>
</evidence>
<dbReference type="GO" id="GO:0042392">
    <property type="term" value="F:sphingosine-1-phosphate phosphatase activity"/>
    <property type="evidence" value="ECO:0007669"/>
    <property type="project" value="TreeGrafter"/>
</dbReference>
<dbReference type="Pfam" id="PF01569">
    <property type="entry name" value="PAP2"/>
    <property type="match status" value="1"/>
</dbReference>
<feature type="domain" description="Phosphatidic acid phosphatase type 2/haloperoxidase" evidence="3">
    <location>
        <begin position="122"/>
        <end position="234"/>
    </location>
</feature>
<name>A0A6F9DPZ7_9ASCI</name>
<dbReference type="InterPro" id="IPR036938">
    <property type="entry name" value="PAP2/HPO_sf"/>
</dbReference>
<accession>A0A6F9DPZ7</accession>
<gene>
    <name evidence="4" type="primary">Ppapdc2</name>
</gene>
<organism evidence="4">
    <name type="scientific">Phallusia mammillata</name>
    <dbReference type="NCBI Taxonomy" id="59560"/>
    <lineage>
        <taxon>Eukaryota</taxon>
        <taxon>Metazoa</taxon>
        <taxon>Chordata</taxon>
        <taxon>Tunicata</taxon>
        <taxon>Ascidiacea</taxon>
        <taxon>Phlebobranchia</taxon>
        <taxon>Ascidiidae</taxon>
        <taxon>Phallusia</taxon>
    </lineage>
</organism>
<feature type="transmembrane region" description="Helical" evidence="2">
    <location>
        <begin position="216"/>
        <end position="233"/>
    </location>
</feature>